<dbReference type="Proteomes" id="UP000598271">
    <property type="component" value="Unassembled WGS sequence"/>
</dbReference>
<dbReference type="PANTHER" id="PTHR43767:SF1">
    <property type="entry name" value="NONRIBOSOMAL PEPTIDE SYNTHASE PES1 (EUROFUNG)-RELATED"/>
    <property type="match status" value="1"/>
</dbReference>
<dbReference type="Gene3D" id="3.30.300.30">
    <property type="match status" value="1"/>
</dbReference>
<dbReference type="GO" id="GO:0016878">
    <property type="term" value="F:acid-thiol ligase activity"/>
    <property type="evidence" value="ECO:0007669"/>
    <property type="project" value="UniProtKB-ARBA"/>
</dbReference>
<evidence type="ECO:0000259" key="1">
    <source>
        <dbReference type="Pfam" id="PF00501"/>
    </source>
</evidence>
<organism evidence="2 3">
    <name type="scientific">Persicitalea jodogahamensis</name>
    <dbReference type="NCBI Taxonomy" id="402147"/>
    <lineage>
        <taxon>Bacteria</taxon>
        <taxon>Pseudomonadati</taxon>
        <taxon>Bacteroidota</taxon>
        <taxon>Cytophagia</taxon>
        <taxon>Cytophagales</taxon>
        <taxon>Spirosomataceae</taxon>
        <taxon>Persicitalea</taxon>
    </lineage>
</organism>
<dbReference type="AlphaFoldDB" id="A0A8J3D6K3"/>
<dbReference type="InterPro" id="IPR045851">
    <property type="entry name" value="AMP-bd_C_sf"/>
</dbReference>
<name>A0A8J3D6K3_9BACT</name>
<protein>
    <submittedName>
        <fullName evidence="2">O-succinylbenzoic acid--CoA ligase</fullName>
    </submittedName>
</protein>
<dbReference type="PANTHER" id="PTHR43767">
    <property type="entry name" value="LONG-CHAIN-FATTY-ACID--COA LIGASE"/>
    <property type="match status" value="1"/>
</dbReference>
<dbReference type="InterPro" id="IPR042099">
    <property type="entry name" value="ANL_N_sf"/>
</dbReference>
<dbReference type="SUPFAM" id="SSF56801">
    <property type="entry name" value="Acetyl-CoA synthetase-like"/>
    <property type="match status" value="1"/>
</dbReference>
<dbReference type="Pfam" id="PF00501">
    <property type="entry name" value="AMP-binding"/>
    <property type="match status" value="1"/>
</dbReference>
<keyword evidence="3" id="KW-1185">Reference proteome</keyword>
<proteinExistence type="predicted"/>
<evidence type="ECO:0000313" key="3">
    <source>
        <dbReference type="Proteomes" id="UP000598271"/>
    </source>
</evidence>
<dbReference type="EMBL" id="BMXF01000004">
    <property type="protein sequence ID" value="GHB81675.1"/>
    <property type="molecule type" value="Genomic_DNA"/>
</dbReference>
<gene>
    <name evidence="2" type="ORF">GCM10007390_40750</name>
</gene>
<comment type="caution">
    <text evidence="2">The sequence shown here is derived from an EMBL/GenBank/DDBJ whole genome shotgun (WGS) entry which is preliminary data.</text>
</comment>
<feature type="domain" description="AMP-dependent synthetase/ligase" evidence="1">
    <location>
        <begin position="42"/>
        <end position="191"/>
    </location>
</feature>
<reference evidence="2 3" key="1">
    <citation type="journal article" date="2014" name="Int. J. Syst. Evol. Microbiol.">
        <title>Complete genome sequence of Corynebacterium casei LMG S-19264T (=DSM 44701T), isolated from a smear-ripened cheese.</title>
        <authorList>
            <consortium name="US DOE Joint Genome Institute (JGI-PGF)"/>
            <person name="Walter F."/>
            <person name="Albersmeier A."/>
            <person name="Kalinowski J."/>
            <person name="Ruckert C."/>
        </authorList>
    </citation>
    <scope>NUCLEOTIDE SEQUENCE [LARGE SCALE GENOMIC DNA]</scope>
    <source>
        <strain evidence="2 3">KCTC 12866</strain>
    </source>
</reference>
<evidence type="ECO:0000313" key="2">
    <source>
        <dbReference type="EMBL" id="GHB81675.1"/>
    </source>
</evidence>
<accession>A0A8J3D6K3</accession>
<dbReference type="InterPro" id="IPR050237">
    <property type="entry name" value="ATP-dep_AMP-bd_enzyme"/>
</dbReference>
<sequence>MKSWTTHRDRILKETIPAEPYFKSVHDFALAWLSGQETFSINTSGSTGPAKEIALQRRQMIESTRMTGQALGLPTGTRALVCLNVGYIAGMMMMVRGLELGWELTVVEPSSNPLMNLDETVEFDFVSLVPLQLSSILSEQRTSTMAENLGKILLGGGAVPMALMSGIHQLKIPVYQSYGMTETVSHVALRRLNGANSQGNYKILPGIDSGTDERGCLYLRGAVTANQLIQTNDLVEITSPDSFNWVGRVDSVINSGGVKISLDKLDGVVGEVLQEMNAANDYFCWYQADDILGQKLVIFIKRQNGIFDSAGLINKISDHVKPYETPKAVYFVQKFEQTPTGKIDKIATAHKYFDAIHE</sequence>
<dbReference type="Gene3D" id="3.40.50.12780">
    <property type="entry name" value="N-terminal domain of ligase-like"/>
    <property type="match status" value="1"/>
</dbReference>
<dbReference type="InterPro" id="IPR000873">
    <property type="entry name" value="AMP-dep_synth/lig_dom"/>
</dbReference>
<keyword evidence="2" id="KW-0436">Ligase</keyword>